<name>A0A4P8I823_9FIRM</name>
<accession>A0A4P8I823</accession>
<keyword evidence="2" id="KW-1185">Reference proteome</keyword>
<dbReference type="AlphaFoldDB" id="A0A4P8I823"/>
<dbReference type="Proteomes" id="UP000298653">
    <property type="component" value="Chromosome"/>
</dbReference>
<dbReference type="EMBL" id="CP040058">
    <property type="protein sequence ID" value="QCP33612.1"/>
    <property type="molecule type" value="Genomic_DNA"/>
</dbReference>
<protein>
    <submittedName>
        <fullName evidence="1">Uncharacterized protein</fullName>
    </submittedName>
</protein>
<dbReference type="KEGG" id="arf:AR1Y2_0158"/>
<organism evidence="1 2">
    <name type="scientific">Anaerostipes rhamnosivorans</name>
    <dbReference type="NCBI Taxonomy" id="1229621"/>
    <lineage>
        <taxon>Bacteria</taxon>
        <taxon>Bacillati</taxon>
        <taxon>Bacillota</taxon>
        <taxon>Clostridia</taxon>
        <taxon>Lachnospirales</taxon>
        <taxon>Lachnospiraceae</taxon>
        <taxon>Anaerostipes</taxon>
    </lineage>
</organism>
<evidence type="ECO:0000313" key="2">
    <source>
        <dbReference type="Proteomes" id="UP000298653"/>
    </source>
</evidence>
<sequence length="39" mass="4522">MLYSVYAEIGRMGTEPGMLSKEKKDVQKFISWTPLFLIN</sequence>
<evidence type="ECO:0000313" key="1">
    <source>
        <dbReference type="EMBL" id="QCP33612.1"/>
    </source>
</evidence>
<proteinExistence type="predicted"/>
<gene>
    <name evidence="1" type="ORF">AR1Y2_0158</name>
</gene>
<reference evidence="1 2" key="1">
    <citation type="submission" date="2019-05" db="EMBL/GenBank/DDBJ databases">
        <title>Complete genome sequencing of Anaerostipes rhamnosivorans.</title>
        <authorList>
            <person name="Bui T.P.N."/>
            <person name="de Vos W.M."/>
        </authorList>
    </citation>
    <scope>NUCLEOTIDE SEQUENCE [LARGE SCALE GENOMIC DNA]</scope>
    <source>
        <strain evidence="1 2">1y2</strain>
    </source>
</reference>